<gene>
    <name evidence="2" type="ORF">HELGO_WM9729</name>
</gene>
<feature type="chain" id="PRO_5028415959" description="Lipoprotein" evidence="1">
    <location>
        <begin position="21"/>
        <end position="257"/>
    </location>
</feature>
<keyword evidence="1" id="KW-0732">Signal</keyword>
<name>A0A6S6U1Z7_9BACT</name>
<evidence type="ECO:0000313" key="2">
    <source>
        <dbReference type="EMBL" id="CAA6822873.1"/>
    </source>
</evidence>
<evidence type="ECO:0000256" key="1">
    <source>
        <dbReference type="SAM" id="SignalP"/>
    </source>
</evidence>
<organism evidence="2">
    <name type="scientific">uncultured Sulfurovum sp</name>
    <dbReference type="NCBI Taxonomy" id="269237"/>
    <lineage>
        <taxon>Bacteria</taxon>
        <taxon>Pseudomonadati</taxon>
        <taxon>Campylobacterota</taxon>
        <taxon>Epsilonproteobacteria</taxon>
        <taxon>Campylobacterales</taxon>
        <taxon>Sulfurovaceae</taxon>
        <taxon>Sulfurovum</taxon>
        <taxon>environmental samples</taxon>
    </lineage>
</organism>
<sequence>MKYGLTVLLNIFMLVGCATVAPKVTLPKDSKEFTELNQTVLIVENNVSIIEKDVLEDVNIILNVFSDELYFEKDKVGGDKTKIVIKHLDAFEWEKKALQKAYAKDKQLWSKEQSEDLKKIIEEDKYLALCSDQRYWDNLQFEESEPERDILHSILLIKYLNNLSYGCVQWAESKVKDENFKEHINTKHLLSLLPHGVIVGKVFALYVPHTKKFKHLLKEHHLSLSRDSKEEVLRLERLELENYKRAKSNPEYNIKRK</sequence>
<proteinExistence type="predicted"/>
<protein>
    <recommendedName>
        <fullName evidence="3">Lipoprotein</fullName>
    </recommendedName>
</protein>
<evidence type="ECO:0008006" key="3">
    <source>
        <dbReference type="Google" id="ProtNLM"/>
    </source>
</evidence>
<accession>A0A6S6U1Z7</accession>
<dbReference type="EMBL" id="CACVAX010000060">
    <property type="protein sequence ID" value="CAA6822873.1"/>
    <property type="molecule type" value="Genomic_DNA"/>
</dbReference>
<dbReference type="AlphaFoldDB" id="A0A6S6U1Z7"/>
<reference evidence="2" key="1">
    <citation type="submission" date="2020-01" db="EMBL/GenBank/DDBJ databases">
        <authorList>
            <person name="Meier V. D."/>
            <person name="Meier V D."/>
        </authorList>
    </citation>
    <scope>NUCLEOTIDE SEQUENCE</scope>
    <source>
        <strain evidence="2">HLG_WM_MAG_04</strain>
    </source>
</reference>
<dbReference type="PROSITE" id="PS51257">
    <property type="entry name" value="PROKAR_LIPOPROTEIN"/>
    <property type="match status" value="1"/>
</dbReference>
<feature type="signal peptide" evidence="1">
    <location>
        <begin position="1"/>
        <end position="20"/>
    </location>
</feature>